<sequence>MKNVVTVVAILFLWLLLVSGYLGAFILSSPLLTFMLGAAVALVVITVWGMLPYWVYQQLIRLSDLPPGPLLTGLNWWLAGTYCLMPVVAGLLVLIKGFRYFSDPENLLPYLIVWLVPMLVAIAPGYIGLRRWYAQQGQE</sequence>
<evidence type="ECO:0008006" key="4">
    <source>
        <dbReference type="Google" id="ProtNLM"/>
    </source>
</evidence>
<dbReference type="EMBL" id="JACWZZ010000001">
    <property type="protein sequence ID" value="MBD2713734.1"/>
    <property type="molecule type" value="Genomic_DNA"/>
</dbReference>
<keyword evidence="1" id="KW-0812">Transmembrane</keyword>
<organism evidence="2 3">
    <name type="scientific">Hymenobacter duratus</name>
    <dbReference type="NCBI Taxonomy" id="2771356"/>
    <lineage>
        <taxon>Bacteria</taxon>
        <taxon>Pseudomonadati</taxon>
        <taxon>Bacteroidota</taxon>
        <taxon>Cytophagia</taxon>
        <taxon>Cytophagales</taxon>
        <taxon>Hymenobacteraceae</taxon>
        <taxon>Hymenobacter</taxon>
    </lineage>
</organism>
<keyword evidence="1" id="KW-1133">Transmembrane helix</keyword>
<accession>A0ABR8JAT9</accession>
<feature type="transmembrane region" description="Helical" evidence="1">
    <location>
        <begin position="76"/>
        <end position="95"/>
    </location>
</feature>
<reference evidence="2 3" key="1">
    <citation type="submission" date="2020-09" db="EMBL/GenBank/DDBJ databases">
        <authorList>
            <person name="Kim M.K."/>
        </authorList>
    </citation>
    <scope>NUCLEOTIDE SEQUENCE [LARGE SCALE GENOMIC DNA]</scope>
    <source>
        <strain evidence="2 3">BT646</strain>
    </source>
</reference>
<feature type="transmembrane region" description="Helical" evidence="1">
    <location>
        <begin position="107"/>
        <end position="127"/>
    </location>
</feature>
<dbReference type="Proteomes" id="UP000642468">
    <property type="component" value="Unassembled WGS sequence"/>
</dbReference>
<proteinExistence type="predicted"/>
<name>A0ABR8JAT9_9BACT</name>
<comment type="caution">
    <text evidence="2">The sequence shown here is derived from an EMBL/GenBank/DDBJ whole genome shotgun (WGS) entry which is preliminary data.</text>
</comment>
<keyword evidence="1" id="KW-0472">Membrane</keyword>
<keyword evidence="3" id="KW-1185">Reference proteome</keyword>
<feature type="transmembrane region" description="Helical" evidence="1">
    <location>
        <begin position="34"/>
        <end position="56"/>
    </location>
</feature>
<evidence type="ECO:0000313" key="3">
    <source>
        <dbReference type="Proteomes" id="UP000642468"/>
    </source>
</evidence>
<evidence type="ECO:0000313" key="2">
    <source>
        <dbReference type="EMBL" id="MBD2713734.1"/>
    </source>
</evidence>
<dbReference type="RefSeq" id="WP_190782883.1">
    <property type="nucleotide sequence ID" value="NZ_JACWZZ010000001.1"/>
</dbReference>
<protein>
    <recommendedName>
        <fullName evidence="4">Transmembrane protein</fullName>
    </recommendedName>
</protein>
<evidence type="ECO:0000256" key="1">
    <source>
        <dbReference type="SAM" id="Phobius"/>
    </source>
</evidence>
<gene>
    <name evidence="2" type="ORF">IC231_01655</name>
</gene>
<feature type="transmembrane region" description="Helical" evidence="1">
    <location>
        <begin position="6"/>
        <end position="27"/>
    </location>
</feature>